<sequence length="326" mass="35575">MSSHLPFSSLPLDPNGPPGNAWGRFGATDQLGMLNLLTPPVVAAAAKEIVSGVRISLDWPLNRPSYPSYGRDPLIHQIKQRGGPDRVVNDDILTFNTQSSTQWDGFRHYGYLKERRYYNNITHDQIHSSEKLGIDAWASNGGIVGRGVLVDYCSWASKSSLPLALLSSTAIPFSHLQRAIADQNVSFRRGDILFIRSGFTAAYNALSPPEKLALSKRPSADFIGVEPTEELLEWLWESQFAAVAGDAPAFECSPVGGGKGKDEAQPPIVLHEWLLGGWGMPIGEMFDLEDLAEHCRECGRWSFFLSSVPLKVPGGVASPSNAVAIF</sequence>
<dbReference type="PANTHER" id="PTHR34861:SF11">
    <property type="entry name" value="CYCLASE"/>
    <property type="match status" value="1"/>
</dbReference>
<keyword evidence="3" id="KW-1185">Reference proteome</keyword>
<dbReference type="GO" id="GO:0004061">
    <property type="term" value="F:arylformamidase activity"/>
    <property type="evidence" value="ECO:0007669"/>
    <property type="project" value="InterPro"/>
</dbReference>
<dbReference type="EMBL" id="FWEW01003236">
    <property type="protein sequence ID" value="SLM39062.1"/>
    <property type="molecule type" value="Genomic_DNA"/>
</dbReference>
<accession>A0A1W5D809</accession>
<evidence type="ECO:0000256" key="1">
    <source>
        <dbReference type="ARBA" id="ARBA00007865"/>
    </source>
</evidence>
<evidence type="ECO:0000313" key="2">
    <source>
        <dbReference type="EMBL" id="SLM39062.1"/>
    </source>
</evidence>
<dbReference type="Gene3D" id="3.50.30.50">
    <property type="entry name" value="Putative cyclase"/>
    <property type="match status" value="1"/>
</dbReference>
<dbReference type="Pfam" id="PF04199">
    <property type="entry name" value="Cyclase"/>
    <property type="match status" value="1"/>
</dbReference>
<dbReference type="AlphaFoldDB" id="A0A1W5D809"/>
<organism evidence="2 3">
    <name type="scientific">Lasallia pustulata</name>
    <dbReference type="NCBI Taxonomy" id="136370"/>
    <lineage>
        <taxon>Eukaryota</taxon>
        <taxon>Fungi</taxon>
        <taxon>Dikarya</taxon>
        <taxon>Ascomycota</taxon>
        <taxon>Pezizomycotina</taxon>
        <taxon>Lecanoromycetes</taxon>
        <taxon>OSLEUM clade</taxon>
        <taxon>Umbilicariomycetidae</taxon>
        <taxon>Umbilicariales</taxon>
        <taxon>Umbilicariaceae</taxon>
        <taxon>Lasallia</taxon>
    </lineage>
</organism>
<proteinExistence type="inferred from homology"/>
<comment type="similarity">
    <text evidence="1">Belongs to the Cyclase 1 superfamily.</text>
</comment>
<name>A0A1W5D809_9LECA</name>
<reference evidence="3" key="1">
    <citation type="submission" date="2017-03" db="EMBL/GenBank/DDBJ databases">
        <authorList>
            <person name="Sharma R."/>
            <person name="Thines M."/>
        </authorList>
    </citation>
    <scope>NUCLEOTIDE SEQUENCE [LARGE SCALE GENOMIC DNA]</scope>
</reference>
<dbReference type="SUPFAM" id="SSF102198">
    <property type="entry name" value="Putative cyclase"/>
    <property type="match status" value="1"/>
</dbReference>
<evidence type="ECO:0000313" key="3">
    <source>
        <dbReference type="Proteomes" id="UP000192927"/>
    </source>
</evidence>
<dbReference type="PANTHER" id="PTHR34861">
    <property type="match status" value="1"/>
</dbReference>
<dbReference type="InterPro" id="IPR037175">
    <property type="entry name" value="KFase_sf"/>
</dbReference>
<dbReference type="InterPro" id="IPR007325">
    <property type="entry name" value="KFase/CYL"/>
</dbReference>
<dbReference type="GO" id="GO:0019441">
    <property type="term" value="P:L-tryptophan catabolic process to kynurenine"/>
    <property type="evidence" value="ECO:0007669"/>
    <property type="project" value="InterPro"/>
</dbReference>
<protein>
    <submittedName>
        <fullName evidence="2">Kynurenine formamidase</fullName>
    </submittedName>
</protein>
<dbReference type="Proteomes" id="UP000192927">
    <property type="component" value="Unassembled WGS sequence"/>
</dbReference>